<dbReference type="EMBL" id="CP053452">
    <property type="protein sequence ID" value="QJW93571.1"/>
    <property type="molecule type" value="Genomic_DNA"/>
</dbReference>
<evidence type="ECO:0000313" key="1">
    <source>
        <dbReference type="EMBL" id="QJW93571.1"/>
    </source>
</evidence>
<accession>A0A6M5YJT6</accession>
<evidence type="ECO:0000313" key="2">
    <source>
        <dbReference type="Proteomes" id="UP000503447"/>
    </source>
</evidence>
<sequence>MEGVTRAPTNFLRSVVGVTRRANDLLYLGQLALVTQNVMSLPGYLI</sequence>
<reference evidence="2" key="1">
    <citation type="submission" date="2020-05" db="EMBL/GenBank/DDBJ databases">
        <title>Frigoriglobus tundricola gen. nov., sp. nov., a psychrotolerant cellulolytic planctomycete of the family Gemmataceae with two divergent copies of 16S rRNA gene.</title>
        <authorList>
            <person name="Kulichevskaya I.S."/>
            <person name="Ivanova A.A."/>
            <person name="Naumoff D.G."/>
            <person name="Beletsky A.V."/>
            <person name="Rijpstra W.I.C."/>
            <person name="Sinninghe Damste J.S."/>
            <person name="Mardanov A.V."/>
            <person name="Ravin N.V."/>
            <person name="Dedysh S.N."/>
        </authorList>
    </citation>
    <scope>NUCLEOTIDE SEQUENCE [LARGE SCALE GENOMIC DNA]</scope>
    <source>
        <strain evidence="2">PL17</strain>
    </source>
</reference>
<name>A0A6M5YJT6_9BACT</name>
<dbReference type="AlphaFoldDB" id="A0A6M5YJT6"/>
<keyword evidence="2" id="KW-1185">Reference proteome</keyword>
<gene>
    <name evidence="1" type="ORF">FTUN_1078</name>
</gene>
<dbReference type="Proteomes" id="UP000503447">
    <property type="component" value="Chromosome"/>
</dbReference>
<dbReference type="KEGG" id="ftj:FTUN_1078"/>
<protein>
    <submittedName>
        <fullName evidence="1">Uncharacterized protein</fullName>
    </submittedName>
</protein>
<organism evidence="1 2">
    <name type="scientific">Frigoriglobus tundricola</name>
    <dbReference type="NCBI Taxonomy" id="2774151"/>
    <lineage>
        <taxon>Bacteria</taxon>
        <taxon>Pseudomonadati</taxon>
        <taxon>Planctomycetota</taxon>
        <taxon>Planctomycetia</taxon>
        <taxon>Gemmatales</taxon>
        <taxon>Gemmataceae</taxon>
        <taxon>Frigoriglobus</taxon>
    </lineage>
</organism>
<proteinExistence type="predicted"/>